<dbReference type="Proteomes" id="UP000547528">
    <property type="component" value="Unassembled WGS sequence"/>
</dbReference>
<accession>A0A7W5XKA0</accession>
<organism evidence="4 5">
    <name type="scientific">Garicola koreensis</name>
    <dbReference type="NCBI Taxonomy" id="1262554"/>
    <lineage>
        <taxon>Bacteria</taxon>
        <taxon>Bacillati</taxon>
        <taxon>Actinomycetota</taxon>
        <taxon>Actinomycetes</taxon>
        <taxon>Micrococcales</taxon>
        <taxon>Micrococcaceae</taxon>
        <taxon>Garicola</taxon>
    </lineage>
</organism>
<keyword evidence="1" id="KW-0067">ATP-binding</keyword>
<dbReference type="Pfam" id="PF00586">
    <property type="entry name" value="AIRS"/>
    <property type="match status" value="1"/>
</dbReference>
<feature type="binding site" evidence="1">
    <location>
        <position position="88"/>
    </location>
    <ligand>
        <name>Mg(2+)</name>
        <dbReference type="ChEBI" id="CHEBI:18420"/>
        <label>2</label>
    </ligand>
</feature>
<feature type="binding site" evidence="1">
    <location>
        <position position="88"/>
    </location>
    <ligand>
        <name>Mg(2+)</name>
        <dbReference type="ChEBI" id="CHEBI:18420"/>
        <label>3</label>
    </ligand>
</feature>
<reference evidence="4 5" key="1">
    <citation type="submission" date="2020-08" db="EMBL/GenBank/DDBJ databases">
        <title>Sequencing the genomes of 1000 actinobacteria strains.</title>
        <authorList>
            <person name="Klenk H.-P."/>
        </authorList>
    </citation>
    <scope>NUCLEOTIDE SEQUENCE [LARGE SCALE GENOMIC DNA]</scope>
    <source>
        <strain evidence="4 5">DSM 28238</strain>
    </source>
</reference>
<dbReference type="PANTHER" id="PTHR30270">
    <property type="entry name" value="THIAMINE-MONOPHOSPHATE KINASE"/>
    <property type="match status" value="1"/>
</dbReference>
<name>A0A7W5XKA0_9MICC</name>
<evidence type="ECO:0000259" key="3">
    <source>
        <dbReference type="Pfam" id="PF02769"/>
    </source>
</evidence>
<keyword evidence="1" id="KW-0547">Nucleotide-binding</keyword>
<dbReference type="SUPFAM" id="SSF56042">
    <property type="entry name" value="PurM C-terminal domain-like"/>
    <property type="match status" value="1"/>
</dbReference>
<dbReference type="PIRSF" id="PIRSF005303">
    <property type="entry name" value="Thiam_monoph_kin"/>
    <property type="match status" value="1"/>
</dbReference>
<comment type="catalytic activity">
    <reaction evidence="1">
        <text>thiamine phosphate + ATP = thiamine diphosphate + ADP</text>
        <dbReference type="Rhea" id="RHEA:15913"/>
        <dbReference type="ChEBI" id="CHEBI:30616"/>
        <dbReference type="ChEBI" id="CHEBI:37575"/>
        <dbReference type="ChEBI" id="CHEBI:58937"/>
        <dbReference type="ChEBI" id="CHEBI:456216"/>
        <dbReference type="EC" id="2.7.4.16"/>
    </reaction>
</comment>
<dbReference type="GO" id="GO:0009228">
    <property type="term" value="P:thiamine biosynthetic process"/>
    <property type="evidence" value="ECO:0007669"/>
    <property type="project" value="UniProtKB-KW"/>
</dbReference>
<dbReference type="NCBIfam" id="TIGR01379">
    <property type="entry name" value="thiL"/>
    <property type="match status" value="1"/>
</dbReference>
<dbReference type="PANTHER" id="PTHR30270:SF0">
    <property type="entry name" value="THIAMINE-MONOPHOSPHATE KINASE"/>
    <property type="match status" value="1"/>
</dbReference>
<protein>
    <recommendedName>
        <fullName evidence="1">Thiamine-monophosphate kinase</fullName>
        <shortName evidence="1">TMP kinase</shortName>
        <shortName evidence="1">Thiamine-phosphate kinase</shortName>
        <ecNumber evidence="1">2.7.4.16</ecNumber>
    </recommendedName>
</protein>
<feature type="binding site" evidence="1">
    <location>
        <position position="139"/>
    </location>
    <ligand>
        <name>Mg(2+)</name>
        <dbReference type="ChEBI" id="CHEBI:18420"/>
        <label>1</label>
    </ligand>
</feature>
<feature type="domain" description="PurM-like N-terminal" evidence="2">
    <location>
        <begin position="36"/>
        <end position="155"/>
    </location>
</feature>
<feature type="binding site" evidence="1">
    <location>
        <position position="293"/>
    </location>
    <ligand>
        <name>substrate</name>
    </ligand>
</feature>
<feature type="domain" description="PurM-like C-terminal" evidence="3">
    <location>
        <begin position="170"/>
        <end position="320"/>
    </location>
</feature>
<dbReference type="InterPro" id="IPR006283">
    <property type="entry name" value="ThiL-like"/>
</dbReference>
<feature type="binding site" evidence="1">
    <location>
        <position position="238"/>
    </location>
    <ligand>
        <name>ATP</name>
        <dbReference type="ChEBI" id="CHEBI:30616"/>
    </ligand>
</feature>
<dbReference type="SUPFAM" id="SSF55326">
    <property type="entry name" value="PurM N-terminal domain-like"/>
    <property type="match status" value="1"/>
</dbReference>
<dbReference type="InterPro" id="IPR016188">
    <property type="entry name" value="PurM-like_N"/>
</dbReference>
<feature type="binding site" evidence="1">
    <location>
        <position position="88"/>
    </location>
    <ligand>
        <name>Mg(2+)</name>
        <dbReference type="ChEBI" id="CHEBI:18420"/>
        <label>4</label>
    </ligand>
</feature>
<comment type="pathway">
    <text evidence="1">Cofactor biosynthesis; thiamine diphosphate biosynthesis; thiamine diphosphate from thiamine phosphate: step 1/1.</text>
</comment>
<feature type="binding site" evidence="1">
    <location>
        <position position="54"/>
    </location>
    <ligand>
        <name>Mg(2+)</name>
        <dbReference type="ChEBI" id="CHEBI:18420"/>
        <label>1</label>
    </ligand>
</feature>
<feature type="binding site" evidence="1">
    <location>
        <position position="52"/>
    </location>
    <ligand>
        <name>Mg(2+)</name>
        <dbReference type="ChEBI" id="CHEBI:18420"/>
        <label>4</label>
    </ligand>
</feature>
<feature type="binding site" evidence="1">
    <location>
        <position position="54"/>
    </location>
    <ligand>
        <name>Mg(2+)</name>
        <dbReference type="ChEBI" id="CHEBI:18420"/>
        <label>2</label>
    </ligand>
</feature>
<dbReference type="InterPro" id="IPR010918">
    <property type="entry name" value="PurM-like_C_dom"/>
</dbReference>
<evidence type="ECO:0000313" key="5">
    <source>
        <dbReference type="Proteomes" id="UP000547528"/>
    </source>
</evidence>
<dbReference type="UniPathway" id="UPA00060">
    <property type="reaction ID" value="UER00142"/>
</dbReference>
<keyword evidence="1 4" id="KW-0808">Transferase</keyword>
<dbReference type="InterPro" id="IPR036676">
    <property type="entry name" value="PurM-like_C_sf"/>
</dbReference>
<dbReference type="Gene3D" id="3.30.1330.10">
    <property type="entry name" value="PurM-like, N-terminal domain"/>
    <property type="match status" value="1"/>
</dbReference>
<dbReference type="Gene3D" id="3.90.650.10">
    <property type="entry name" value="PurM-like C-terminal domain"/>
    <property type="match status" value="1"/>
</dbReference>
<keyword evidence="1" id="KW-0479">Metal-binding</keyword>
<dbReference type="Pfam" id="PF02769">
    <property type="entry name" value="AIRS_C"/>
    <property type="match status" value="1"/>
</dbReference>
<evidence type="ECO:0000256" key="1">
    <source>
        <dbReference type="HAMAP-Rule" id="MF_02128"/>
    </source>
</evidence>
<feature type="binding site" evidence="1">
    <location>
        <position position="61"/>
    </location>
    <ligand>
        <name>substrate</name>
    </ligand>
</feature>
<comment type="function">
    <text evidence="1">Catalyzes the ATP-dependent phosphorylation of thiamine-monophosphate (TMP) to form thiamine-pyrophosphate (TPP), the active form of vitamin B1.</text>
</comment>
<evidence type="ECO:0000259" key="2">
    <source>
        <dbReference type="Pfam" id="PF00586"/>
    </source>
</evidence>
<feature type="binding site" evidence="1">
    <location>
        <position position="38"/>
    </location>
    <ligand>
        <name>Mg(2+)</name>
        <dbReference type="ChEBI" id="CHEBI:18420"/>
        <label>3</label>
    </ligand>
</feature>
<dbReference type="EMBL" id="JACIBT010000001">
    <property type="protein sequence ID" value="MBB3667322.1"/>
    <property type="molecule type" value="Genomic_DNA"/>
</dbReference>
<dbReference type="HAMAP" id="MF_02128">
    <property type="entry name" value="TMP_kinase"/>
    <property type="match status" value="1"/>
</dbReference>
<dbReference type="GO" id="GO:0009030">
    <property type="term" value="F:thiamine-phosphate kinase activity"/>
    <property type="evidence" value="ECO:0007669"/>
    <property type="project" value="UniProtKB-UniRule"/>
</dbReference>
<dbReference type="CDD" id="cd02194">
    <property type="entry name" value="ThiL"/>
    <property type="match status" value="1"/>
</dbReference>
<dbReference type="GO" id="GO:0009229">
    <property type="term" value="P:thiamine diphosphate biosynthetic process"/>
    <property type="evidence" value="ECO:0007669"/>
    <property type="project" value="UniProtKB-UniRule"/>
</dbReference>
<dbReference type="GO" id="GO:0005524">
    <property type="term" value="F:ATP binding"/>
    <property type="evidence" value="ECO:0007669"/>
    <property type="project" value="UniProtKB-UniRule"/>
</dbReference>
<feature type="binding site" evidence="1">
    <location>
        <position position="165"/>
    </location>
    <ligand>
        <name>ATP</name>
        <dbReference type="ChEBI" id="CHEBI:30616"/>
    </ligand>
</feature>
<feature type="binding site" evidence="1">
    <location>
        <position position="239"/>
    </location>
    <ligand>
        <name>Mg(2+)</name>
        <dbReference type="ChEBI" id="CHEBI:18420"/>
        <label>5</label>
    </ligand>
</feature>
<keyword evidence="1" id="KW-0784">Thiamine biosynthesis</keyword>
<feature type="binding site" evidence="1">
    <location>
        <position position="236"/>
    </location>
    <ligand>
        <name>Mg(2+)</name>
        <dbReference type="ChEBI" id="CHEBI:18420"/>
        <label>3</label>
    </ligand>
</feature>
<evidence type="ECO:0000313" key="4">
    <source>
        <dbReference type="EMBL" id="MBB3667322.1"/>
    </source>
</evidence>
<feature type="binding site" evidence="1">
    <location>
        <begin position="138"/>
        <end position="139"/>
    </location>
    <ligand>
        <name>ATP</name>
        <dbReference type="ChEBI" id="CHEBI:30616"/>
    </ligand>
</feature>
<sequence length="358" mass="36703">MSQTVSQAGEEAVLAAIREVIDPHNATRTGLELGLGDDAAVVRFGHGQVAMTTDTMAEGQDFRRRWWAQARDWATDVGTKAAAQNLSDINAMGATTTALLISLTLPPDTPLEWVQDFYRGVIRACQAPGAQDCLIAGGDLASGETISVTITALGEAPDGGSPLTRAGANAGDVLAVCGPLGYAAAGLALLEGGHAQQEGGSHRQLIHQCLLAQQRPTPPLTAGAAARSAGASAGMDLSDGLLRDATRLAEASAVSIRLDDAALAAEAEQLTAVAAALGASPADALEWVLTGGEDYSLLATFSADAKLPTGFRAIGTVVDDTALDDDTVQTDKPRNRSHAVLTDHTVSGAGWDSVAPIH</sequence>
<dbReference type="AlphaFoldDB" id="A0A7W5XKA0"/>
<keyword evidence="1 4" id="KW-0418">Kinase</keyword>
<keyword evidence="5" id="KW-1185">Reference proteome</keyword>
<keyword evidence="1" id="KW-0460">Magnesium</keyword>
<dbReference type="InterPro" id="IPR036921">
    <property type="entry name" value="PurM-like_N_sf"/>
</dbReference>
<feature type="binding site" evidence="1">
    <location>
        <position position="351"/>
    </location>
    <ligand>
        <name>substrate</name>
    </ligand>
</feature>
<comment type="miscellaneous">
    <text evidence="1">Reaction mechanism of ThiL seems to utilize a direct, inline transfer of the gamma-phosphate of ATP to TMP rather than a phosphorylated enzyme intermediate.</text>
</comment>
<feature type="binding site" evidence="1">
    <location>
        <position position="38"/>
    </location>
    <ligand>
        <name>Mg(2+)</name>
        <dbReference type="ChEBI" id="CHEBI:18420"/>
        <label>4</label>
    </ligand>
</feature>
<dbReference type="EC" id="2.7.4.16" evidence="1"/>
<comment type="similarity">
    <text evidence="1">Belongs to the thiamine-monophosphate kinase family.</text>
</comment>
<dbReference type="GO" id="GO:0000287">
    <property type="term" value="F:magnesium ion binding"/>
    <property type="evidence" value="ECO:0007669"/>
    <property type="project" value="UniProtKB-UniRule"/>
</dbReference>
<feature type="binding site" evidence="1">
    <location>
        <position position="118"/>
    </location>
    <ligand>
        <name>ATP</name>
        <dbReference type="ChEBI" id="CHEBI:30616"/>
    </ligand>
</feature>
<feature type="binding site" evidence="1">
    <location>
        <position position="53"/>
    </location>
    <ligand>
        <name>Mg(2+)</name>
        <dbReference type="ChEBI" id="CHEBI:18420"/>
        <label>1</label>
    </ligand>
</feature>
<dbReference type="RefSeq" id="WP_183357652.1">
    <property type="nucleotide sequence ID" value="NZ_BAABKR010000001.1"/>
</dbReference>
<proteinExistence type="inferred from homology"/>
<gene>
    <name evidence="1" type="primary">thiL</name>
    <name evidence="4" type="ORF">FHX47_000915</name>
</gene>
<comment type="caution">
    <text evidence="4">The sequence shown here is derived from an EMBL/GenBank/DDBJ whole genome shotgun (WGS) entry which is preliminary data.</text>
</comment>